<dbReference type="Gene3D" id="2.40.30.170">
    <property type="match status" value="1"/>
</dbReference>
<dbReference type="EMBL" id="FPKW01000004">
    <property type="protein sequence ID" value="SFZ93038.1"/>
    <property type="molecule type" value="Genomic_DNA"/>
</dbReference>
<dbReference type="Proteomes" id="UP000182034">
    <property type="component" value="Unassembled WGS sequence"/>
</dbReference>
<dbReference type="SUPFAM" id="SSF111369">
    <property type="entry name" value="HlyD-like secretion proteins"/>
    <property type="match status" value="2"/>
</dbReference>
<feature type="domain" description="Multidrug resistance protein MdtA-like barrel-sandwich hybrid" evidence="7">
    <location>
        <begin position="56"/>
        <end position="249"/>
    </location>
</feature>
<evidence type="ECO:0000256" key="6">
    <source>
        <dbReference type="SAM" id="Phobius"/>
    </source>
</evidence>
<dbReference type="Gene3D" id="2.40.50.100">
    <property type="match status" value="1"/>
</dbReference>
<keyword evidence="4 6" id="KW-0472">Membrane</keyword>
<dbReference type="GO" id="GO:0016020">
    <property type="term" value="C:membrane"/>
    <property type="evidence" value="ECO:0007669"/>
    <property type="project" value="UniProtKB-SubCell"/>
</dbReference>
<comment type="subcellular location">
    <subcellularLocation>
        <location evidence="1">Membrane</location>
        <topology evidence="1">Single-pass membrane protein</topology>
    </subcellularLocation>
</comment>
<dbReference type="GO" id="GO:0055085">
    <property type="term" value="P:transmembrane transport"/>
    <property type="evidence" value="ECO:0007669"/>
    <property type="project" value="InterPro"/>
</dbReference>
<evidence type="ECO:0000313" key="9">
    <source>
        <dbReference type="EMBL" id="SFZ93038.1"/>
    </source>
</evidence>
<evidence type="ECO:0000313" key="10">
    <source>
        <dbReference type="Proteomes" id="UP000182034"/>
    </source>
</evidence>
<keyword evidence="3 6" id="KW-1133">Transmembrane helix</keyword>
<keyword evidence="10" id="KW-1185">Reference proteome</keyword>
<dbReference type="Pfam" id="PF25963">
    <property type="entry name" value="Beta-barrel_AAEA"/>
    <property type="match status" value="1"/>
</dbReference>
<proteinExistence type="predicted"/>
<name>A0A1K2IL56_9FLAO</name>
<dbReference type="Pfam" id="PF25917">
    <property type="entry name" value="BSH_RND"/>
    <property type="match status" value="1"/>
</dbReference>
<organism evidence="9 10">
    <name type="scientific">Chryseobacterium limigenitum</name>
    <dbReference type="NCBI Taxonomy" id="1612149"/>
    <lineage>
        <taxon>Bacteria</taxon>
        <taxon>Pseudomonadati</taxon>
        <taxon>Bacteroidota</taxon>
        <taxon>Flavobacteriia</taxon>
        <taxon>Flavobacteriales</taxon>
        <taxon>Weeksellaceae</taxon>
        <taxon>Chryseobacterium group</taxon>
        <taxon>Chryseobacterium</taxon>
    </lineage>
</organism>
<sequence>MKKKYTPTDKLITKITGWVSGLIVAALAIWGIFTLLNFYKYEQTNDAQVQEYVNPVISRAGGFIVDVKFEENQEVKKGDTLLIIDNREYVLQQEQTQAALQRARAQIKVLESTTRTMEKEAASAQAKVEANKAKVWKQELDYKRYQSLYNEESATKQRLEDVKAGLDVNNSEYQASQDTYAASKSKINDIQAEKTVVHAEITKLEALLNRHKLDVSYTVIVSPYDGRMGRRTVEVGQMIDAGETLAFIVNNETDKWVVANYKETQIKDMRIGDHVKIVADSYPDREFRGTIISLSPATGSSFSLLPPDNSTGNYVKIVQRIPVRIKIDGKRKDIDVLKVGMNVNVYAGKKRSNG</sequence>
<evidence type="ECO:0000259" key="8">
    <source>
        <dbReference type="Pfam" id="PF25963"/>
    </source>
</evidence>
<dbReference type="InterPro" id="IPR050739">
    <property type="entry name" value="MFP"/>
</dbReference>
<accession>A0A1K2IL56</accession>
<evidence type="ECO:0000256" key="4">
    <source>
        <dbReference type="ARBA" id="ARBA00023136"/>
    </source>
</evidence>
<dbReference type="PANTHER" id="PTHR30386:SF26">
    <property type="entry name" value="TRANSPORT PROTEIN COMB"/>
    <property type="match status" value="1"/>
</dbReference>
<dbReference type="RefSeq" id="WP_072408609.1">
    <property type="nucleotide sequence ID" value="NZ_FPKW01000004.1"/>
</dbReference>
<keyword evidence="5" id="KW-0175">Coiled coil</keyword>
<evidence type="ECO:0000256" key="3">
    <source>
        <dbReference type="ARBA" id="ARBA00022989"/>
    </source>
</evidence>
<evidence type="ECO:0000256" key="2">
    <source>
        <dbReference type="ARBA" id="ARBA00022692"/>
    </source>
</evidence>
<dbReference type="AlphaFoldDB" id="A0A1K2IL56"/>
<feature type="coiled-coil region" evidence="5">
    <location>
        <begin position="93"/>
        <end position="127"/>
    </location>
</feature>
<evidence type="ECO:0000256" key="5">
    <source>
        <dbReference type="SAM" id="Coils"/>
    </source>
</evidence>
<evidence type="ECO:0000259" key="7">
    <source>
        <dbReference type="Pfam" id="PF25917"/>
    </source>
</evidence>
<feature type="domain" description="p-hydroxybenzoic acid efflux pump subunit AaeA-like beta-barrel" evidence="8">
    <location>
        <begin position="257"/>
        <end position="343"/>
    </location>
</feature>
<gene>
    <name evidence="9" type="ORF">SAMN05216324_10498</name>
</gene>
<dbReference type="InterPro" id="IPR058634">
    <property type="entry name" value="AaeA-lik-b-barrel"/>
</dbReference>
<keyword evidence="2 6" id="KW-0812">Transmembrane</keyword>
<dbReference type="InterPro" id="IPR058625">
    <property type="entry name" value="MdtA-like_BSH"/>
</dbReference>
<dbReference type="OrthoDB" id="9811754at2"/>
<reference evidence="10" key="1">
    <citation type="submission" date="2016-10" db="EMBL/GenBank/DDBJ databases">
        <authorList>
            <person name="Varghese N."/>
            <person name="Submissions S."/>
        </authorList>
    </citation>
    <scope>NUCLEOTIDE SEQUENCE [LARGE SCALE GENOMIC DNA]</scope>
    <source>
        <strain evidence="10">SUR2</strain>
    </source>
</reference>
<evidence type="ECO:0000256" key="1">
    <source>
        <dbReference type="ARBA" id="ARBA00004167"/>
    </source>
</evidence>
<feature type="transmembrane region" description="Helical" evidence="6">
    <location>
        <begin position="12"/>
        <end position="33"/>
    </location>
</feature>
<dbReference type="STRING" id="1612149.SAMN05216324_10498"/>
<protein>
    <submittedName>
        <fullName evidence="9">Membrane fusion protein, multidrug efflux system</fullName>
    </submittedName>
</protein>
<dbReference type="PANTHER" id="PTHR30386">
    <property type="entry name" value="MEMBRANE FUSION SUBUNIT OF EMRAB-TOLC MULTIDRUG EFFLUX PUMP"/>
    <property type="match status" value="1"/>
</dbReference>